<gene>
    <name evidence="5" type="ORF">CYMTET_40738</name>
</gene>
<keyword evidence="3" id="KW-0408">Iron</keyword>
<evidence type="ECO:0000256" key="4">
    <source>
        <dbReference type="SAM" id="MobiDB-lite"/>
    </source>
</evidence>
<reference evidence="5 6" key="1">
    <citation type="journal article" date="2015" name="Genome Biol. Evol.">
        <title>Comparative Genomics of a Bacterivorous Green Alga Reveals Evolutionary Causalities and Consequences of Phago-Mixotrophic Mode of Nutrition.</title>
        <authorList>
            <person name="Burns J.A."/>
            <person name="Paasch A."/>
            <person name="Narechania A."/>
            <person name="Kim E."/>
        </authorList>
    </citation>
    <scope>NUCLEOTIDE SEQUENCE [LARGE SCALE GENOMIC DNA]</scope>
    <source>
        <strain evidence="5 6">PLY_AMNH</strain>
    </source>
</reference>
<name>A0AAE0C9N0_9CHLO</name>
<evidence type="ECO:0008006" key="7">
    <source>
        <dbReference type="Google" id="ProtNLM"/>
    </source>
</evidence>
<dbReference type="InterPro" id="IPR050669">
    <property type="entry name" value="Hemerythrin"/>
</dbReference>
<comment type="similarity">
    <text evidence="1">Belongs to the hemerythrin family.</text>
</comment>
<evidence type="ECO:0000256" key="1">
    <source>
        <dbReference type="ARBA" id="ARBA00010587"/>
    </source>
</evidence>
<comment type="caution">
    <text evidence="5">The sequence shown here is derived from an EMBL/GenBank/DDBJ whole genome shotgun (WGS) entry which is preliminary data.</text>
</comment>
<evidence type="ECO:0000313" key="5">
    <source>
        <dbReference type="EMBL" id="KAK3249852.1"/>
    </source>
</evidence>
<keyword evidence="6" id="KW-1185">Reference proteome</keyword>
<dbReference type="PANTHER" id="PTHR37164">
    <property type="entry name" value="BACTERIOHEMERYTHRIN"/>
    <property type="match status" value="1"/>
</dbReference>
<dbReference type="InterPro" id="IPR035938">
    <property type="entry name" value="Hemerythrin-like_sf"/>
</dbReference>
<protein>
    <recommendedName>
        <fullName evidence="7">Hemerythrin-like domain-containing protein</fullName>
    </recommendedName>
</protein>
<evidence type="ECO:0000256" key="3">
    <source>
        <dbReference type="ARBA" id="ARBA00023004"/>
    </source>
</evidence>
<dbReference type="EMBL" id="LGRX02027079">
    <property type="protein sequence ID" value="KAK3249852.1"/>
    <property type="molecule type" value="Genomic_DNA"/>
</dbReference>
<dbReference type="Gene3D" id="1.20.120.50">
    <property type="entry name" value="Hemerythrin-like"/>
    <property type="match status" value="1"/>
</dbReference>
<sequence length="348" mass="37600">MNTWAQQYGSARFLCICALGNPEAKSLAVEMGKQMRLSHCVNGYIDNSKSLPSYGQLGCQGFIVFDHTMKVVSLKTSAFMQIRQLAFKHVESMLSALVAGQRVPDICPGEFLQLHSLSSSTAQQLNGQTGVCIGMDGERIMVALQSGKQLKVLPKNLHKLGDDTGKEEDSADCGQDSGSSCTNGACGKAPKRKASSCESGQCGLPPRDNTNVPSERDEPVQLLHGVASVQVGSMDKEHAECVAALNLLLQDRSEASLRAVYDCFAEHFKHEEELFEKHGFGAGGGAFSAAESHKKEHTRLLVPLREMLGRSPCSISASFAQNVVSDFVEHAEQYDSKYSQHMVSVGAL</sequence>
<feature type="region of interest" description="Disordered" evidence="4">
    <location>
        <begin position="161"/>
        <end position="217"/>
    </location>
</feature>
<dbReference type="PANTHER" id="PTHR37164:SF1">
    <property type="entry name" value="BACTERIOHEMERYTHRIN"/>
    <property type="match status" value="1"/>
</dbReference>
<dbReference type="AlphaFoldDB" id="A0AAE0C9N0"/>
<keyword evidence="2" id="KW-0479">Metal-binding</keyword>
<accession>A0AAE0C9N0</accession>
<dbReference type="Proteomes" id="UP001190700">
    <property type="component" value="Unassembled WGS sequence"/>
</dbReference>
<proteinExistence type="inferred from homology"/>
<evidence type="ECO:0000313" key="6">
    <source>
        <dbReference type="Proteomes" id="UP001190700"/>
    </source>
</evidence>
<organism evidence="5 6">
    <name type="scientific">Cymbomonas tetramitiformis</name>
    <dbReference type="NCBI Taxonomy" id="36881"/>
    <lineage>
        <taxon>Eukaryota</taxon>
        <taxon>Viridiplantae</taxon>
        <taxon>Chlorophyta</taxon>
        <taxon>Pyramimonadophyceae</taxon>
        <taxon>Pyramimonadales</taxon>
        <taxon>Pyramimonadaceae</taxon>
        <taxon>Cymbomonas</taxon>
    </lineage>
</organism>
<evidence type="ECO:0000256" key="2">
    <source>
        <dbReference type="ARBA" id="ARBA00022723"/>
    </source>
</evidence>
<dbReference type="GO" id="GO:0046872">
    <property type="term" value="F:metal ion binding"/>
    <property type="evidence" value="ECO:0007669"/>
    <property type="project" value="UniProtKB-KW"/>
</dbReference>
<dbReference type="SUPFAM" id="SSF47188">
    <property type="entry name" value="Hemerythrin-like"/>
    <property type="match status" value="1"/>
</dbReference>